<organism evidence="8 9">
    <name type="scientific">Mucilaginibacter arboris</name>
    <dbReference type="NCBI Taxonomy" id="2682090"/>
    <lineage>
        <taxon>Bacteria</taxon>
        <taxon>Pseudomonadati</taxon>
        <taxon>Bacteroidota</taxon>
        <taxon>Sphingobacteriia</taxon>
        <taxon>Sphingobacteriales</taxon>
        <taxon>Sphingobacteriaceae</taxon>
        <taxon>Mucilaginibacter</taxon>
    </lineage>
</organism>
<dbReference type="PANTHER" id="PTHR43711">
    <property type="entry name" value="TWO-COMPONENT HISTIDINE KINASE"/>
    <property type="match status" value="1"/>
</dbReference>
<keyword evidence="5" id="KW-0418">Kinase</keyword>
<dbReference type="PANTHER" id="PTHR43711:SF1">
    <property type="entry name" value="HISTIDINE KINASE 1"/>
    <property type="match status" value="1"/>
</dbReference>
<evidence type="ECO:0000256" key="6">
    <source>
        <dbReference type="ARBA" id="ARBA00023012"/>
    </source>
</evidence>
<dbReference type="SUPFAM" id="SSF55874">
    <property type="entry name" value="ATPase domain of HSP90 chaperone/DNA topoisomerase II/histidine kinase"/>
    <property type="match status" value="1"/>
</dbReference>
<dbReference type="PROSITE" id="PS50109">
    <property type="entry name" value="HIS_KIN"/>
    <property type="match status" value="1"/>
</dbReference>
<name>A0A7K1T0T4_9SPHI</name>
<dbReference type="PRINTS" id="PR00344">
    <property type="entry name" value="BCTRLSENSOR"/>
</dbReference>
<gene>
    <name evidence="8" type="ORF">GO621_15300</name>
</gene>
<dbReference type="CDD" id="cd00075">
    <property type="entry name" value="HATPase"/>
    <property type="match status" value="1"/>
</dbReference>
<dbReference type="InterPro" id="IPR050736">
    <property type="entry name" value="Sensor_HK_Regulatory"/>
</dbReference>
<dbReference type="CDD" id="cd00082">
    <property type="entry name" value="HisKA"/>
    <property type="match status" value="1"/>
</dbReference>
<evidence type="ECO:0000259" key="7">
    <source>
        <dbReference type="PROSITE" id="PS50109"/>
    </source>
</evidence>
<dbReference type="InterPro" id="IPR036097">
    <property type="entry name" value="HisK_dim/P_sf"/>
</dbReference>
<proteinExistence type="predicted"/>
<dbReference type="SMART" id="SM00387">
    <property type="entry name" value="HATPase_c"/>
    <property type="match status" value="1"/>
</dbReference>
<dbReference type="FunFam" id="3.30.565.10:FF:000006">
    <property type="entry name" value="Sensor histidine kinase WalK"/>
    <property type="match status" value="1"/>
</dbReference>
<dbReference type="InterPro" id="IPR005467">
    <property type="entry name" value="His_kinase_dom"/>
</dbReference>
<dbReference type="Gene3D" id="1.10.287.130">
    <property type="match status" value="1"/>
</dbReference>
<protein>
    <recommendedName>
        <fullName evidence="2">histidine kinase</fullName>
        <ecNumber evidence="2">2.7.13.3</ecNumber>
    </recommendedName>
</protein>
<dbReference type="EC" id="2.7.13.3" evidence="2"/>
<dbReference type="InterPro" id="IPR036890">
    <property type="entry name" value="HATPase_C_sf"/>
</dbReference>
<dbReference type="EMBL" id="WPIK01000015">
    <property type="protein sequence ID" value="MVN22890.1"/>
    <property type="molecule type" value="Genomic_DNA"/>
</dbReference>
<dbReference type="Pfam" id="PF02518">
    <property type="entry name" value="HATPase_c"/>
    <property type="match status" value="1"/>
</dbReference>
<feature type="domain" description="Histidine kinase" evidence="7">
    <location>
        <begin position="81"/>
        <end position="296"/>
    </location>
</feature>
<dbReference type="InterPro" id="IPR004358">
    <property type="entry name" value="Sig_transdc_His_kin-like_C"/>
</dbReference>
<keyword evidence="9" id="KW-1185">Reference proteome</keyword>
<comment type="caution">
    <text evidence="8">The sequence shown here is derived from an EMBL/GenBank/DDBJ whole genome shotgun (WGS) entry which is preliminary data.</text>
</comment>
<dbReference type="InterPro" id="IPR003661">
    <property type="entry name" value="HisK_dim/P_dom"/>
</dbReference>
<dbReference type="InterPro" id="IPR003594">
    <property type="entry name" value="HATPase_dom"/>
</dbReference>
<evidence type="ECO:0000256" key="5">
    <source>
        <dbReference type="ARBA" id="ARBA00022777"/>
    </source>
</evidence>
<dbReference type="AlphaFoldDB" id="A0A7K1T0T4"/>
<keyword evidence="4" id="KW-0808">Transferase</keyword>
<dbReference type="SMART" id="SM00388">
    <property type="entry name" value="HisKA"/>
    <property type="match status" value="1"/>
</dbReference>
<evidence type="ECO:0000256" key="1">
    <source>
        <dbReference type="ARBA" id="ARBA00000085"/>
    </source>
</evidence>
<keyword evidence="6" id="KW-0902">Two-component regulatory system</keyword>
<dbReference type="Gene3D" id="3.30.565.10">
    <property type="entry name" value="Histidine kinase-like ATPase, C-terminal domain"/>
    <property type="match status" value="1"/>
</dbReference>
<accession>A0A7K1T0T4</accession>
<evidence type="ECO:0000313" key="8">
    <source>
        <dbReference type="EMBL" id="MVN22890.1"/>
    </source>
</evidence>
<evidence type="ECO:0000313" key="9">
    <source>
        <dbReference type="Proteomes" id="UP000462014"/>
    </source>
</evidence>
<dbReference type="Proteomes" id="UP000462014">
    <property type="component" value="Unassembled WGS sequence"/>
</dbReference>
<evidence type="ECO:0000256" key="4">
    <source>
        <dbReference type="ARBA" id="ARBA00022679"/>
    </source>
</evidence>
<evidence type="ECO:0000256" key="3">
    <source>
        <dbReference type="ARBA" id="ARBA00022553"/>
    </source>
</evidence>
<dbReference type="GO" id="GO:0000155">
    <property type="term" value="F:phosphorelay sensor kinase activity"/>
    <property type="evidence" value="ECO:0007669"/>
    <property type="project" value="InterPro"/>
</dbReference>
<evidence type="ECO:0000256" key="2">
    <source>
        <dbReference type="ARBA" id="ARBA00012438"/>
    </source>
</evidence>
<sequence length="298" mass="34130">MLLRNTDTSFININYAENFTLKPSTMENKNSKTFSADKFTAKAAHVISLDDYVDIDNLINLQQKYDANYQLLKKQEELLSITSHELKTPITTIMLFLSLLEKLTEKEENPRVLELVQKTETQVNRLVKLVNNLQDMTALQNGKIELRKEIFNFSALVKSCADTFRLQNPEFELIIEENTIIDIYADSLRIEQVLINFISNAIKYSPHAGRILIYVESTLDLLKVSVTDSGIGMPEAALPHVFDCYFRAYPDDNRFKGNGLGLYISKEIIVQHEGEIGVISQENKGSTFWFTLPFQKMD</sequence>
<comment type="catalytic activity">
    <reaction evidence="1">
        <text>ATP + protein L-histidine = ADP + protein N-phospho-L-histidine.</text>
        <dbReference type="EC" id="2.7.13.3"/>
    </reaction>
</comment>
<reference evidence="8 9" key="1">
    <citation type="submission" date="2019-12" db="EMBL/GenBank/DDBJ databases">
        <title>Mucilaginibacter sp. HMF7410 genome sequencing and assembly.</title>
        <authorList>
            <person name="Kang H."/>
            <person name="Cha I."/>
            <person name="Kim H."/>
            <person name="Joh K."/>
        </authorList>
    </citation>
    <scope>NUCLEOTIDE SEQUENCE [LARGE SCALE GENOMIC DNA]</scope>
    <source>
        <strain evidence="8 9">HMF7410</strain>
    </source>
</reference>
<dbReference type="Pfam" id="PF00512">
    <property type="entry name" value="HisKA"/>
    <property type="match status" value="1"/>
</dbReference>
<dbReference type="SUPFAM" id="SSF47384">
    <property type="entry name" value="Homodimeric domain of signal transducing histidine kinase"/>
    <property type="match status" value="1"/>
</dbReference>
<keyword evidence="3" id="KW-0597">Phosphoprotein</keyword>